<comment type="caution">
    <text evidence="3">The sequence shown here is derived from an EMBL/GenBank/DDBJ whole genome shotgun (WGS) entry which is preliminary data.</text>
</comment>
<dbReference type="PANTHER" id="PTHR45641:SF19">
    <property type="entry name" value="NEPHROCYSTIN-3"/>
    <property type="match status" value="1"/>
</dbReference>
<dbReference type="InterPro" id="IPR011990">
    <property type="entry name" value="TPR-like_helical_dom_sf"/>
</dbReference>
<evidence type="ECO:0000313" key="4">
    <source>
        <dbReference type="Proteomes" id="UP000612893"/>
    </source>
</evidence>
<proteinExistence type="predicted"/>
<dbReference type="InterPro" id="IPR019734">
    <property type="entry name" value="TPR_rpt"/>
</dbReference>
<evidence type="ECO:0000256" key="2">
    <source>
        <dbReference type="ARBA" id="ARBA00022803"/>
    </source>
</evidence>
<organism evidence="3 4">
    <name type="scientific">Candidatus Nephthysia bennettiae</name>
    <dbReference type="NCBI Taxonomy" id="3127016"/>
    <lineage>
        <taxon>Bacteria</taxon>
        <taxon>Bacillati</taxon>
        <taxon>Candidatus Dormiibacterota</taxon>
        <taxon>Candidatus Dormibacteria</taxon>
        <taxon>Candidatus Dormibacterales</taxon>
        <taxon>Candidatus Dormibacteraceae</taxon>
        <taxon>Candidatus Nephthysia</taxon>
    </lineage>
</organism>
<dbReference type="AlphaFoldDB" id="A0A934K4S6"/>
<evidence type="ECO:0000313" key="3">
    <source>
        <dbReference type="EMBL" id="MBJ7596728.1"/>
    </source>
</evidence>
<dbReference type="PANTHER" id="PTHR45641">
    <property type="entry name" value="TETRATRICOPEPTIDE REPEAT PROTEIN (AFU_ORTHOLOGUE AFUA_6G03870)"/>
    <property type="match status" value="1"/>
</dbReference>
<dbReference type="SUPFAM" id="SSF48452">
    <property type="entry name" value="TPR-like"/>
    <property type="match status" value="2"/>
</dbReference>
<evidence type="ECO:0000256" key="1">
    <source>
        <dbReference type="ARBA" id="ARBA00022737"/>
    </source>
</evidence>
<dbReference type="Gene3D" id="1.25.40.10">
    <property type="entry name" value="Tetratricopeptide repeat domain"/>
    <property type="match status" value="3"/>
</dbReference>
<dbReference type="SMART" id="SM00028">
    <property type="entry name" value="TPR"/>
    <property type="match status" value="4"/>
</dbReference>
<accession>A0A934K4S6</accession>
<dbReference type="Pfam" id="PF13176">
    <property type="entry name" value="TPR_7"/>
    <property type="match status" value="1"/>
</dbReference>
<keyword evidence="2" id="KW-0802">TPR repeat</keyword>
<dbReference type="Proteomes" id="UP000612893">
    <property type="component" value="Unassembled WGS sequence"/>
</dbReference>
<protein>
    <submittedName>
        <fullName evidence="3">Tetratricopeptide repeat protein</fullName>
    </submittedName>
</protein>
<dbReference type="RefSeq" id="WP_338198556.1">
    <property type="nucleotide sequence ID" value="NZ_JAEKNR010000020.1"/>
</dbReference>
<reference evidence="3" key="1">
    <citation type="submission" date="2020-10" db="EMBL/GenBank/DDBJ databases">
        <title>Ca. Dormibacterota MAGs.</title>
        <authorList>
            <person name="Montgomery K."/>
        </authorList>
    </citation>
    <scope>NUCLEOTIDE SEQUENCE [LARGE SCALE GENOMIC DNA]</scope>
    <source>
        <strain evidence="3">SC8812_S17_10</strain>
    </source>
</reference>
<keyword evidence="4" id="KW-1185">Reference proteome</keyword>
<dbReference type="EMBL" id="JAEKNR010000020">
    <property type="protein sequence ID" value="MBJ7596728.1"/>
    <property type="molecule type" value="Genomic_DNA"/>
</dbReference>
<gene>
    <name evidence="3" type="ORF">JF922_01390</name>
</gene>
<dbReference type="Pfam" id="PF13424">
    <property type="entry name" value="TPR_12"/>
    <property type="match status" value="1"/>
</dbReference>
<name>A0A934K4S6_9BACT</name>
<sequence length="482" mass="53721">MPESLAFAIGGVLMDAHPAEALTAFRAFERWAVSELGEDHPAVVQALARQAWCQSRLGHRAEACGLYESALRILRQLVDDGHPACDEIQEYLSSNCGPAARLEGEETPGELSGPQTLTGLPRFNPFRADVPWSGSLEALEAQVSAAARHLGIVDPYSGPREEIDTQGYNVGTFFREIGDFENAARMYREYARWATENYGPDHDFVLQALHQLAYCQWQLGEFTDGCRLYRRTIDILRKTAPANPYIRVLEQGIEGKCPALEEKLLYGLAAQLDEANRLEEAAAALEAYERWAVREYGDEHMYLLEARMLRGSCYERLGEYHDACRLYRQVLVAAPPLGVDGDVIAGIQEFVSEQCDNPPEEDSGDSGALPPLPLGERWMSPPLAEIEPDLESIGESLIGEAHYEEAISAFEGAQAWLDRVEGPDSPSAGMLFAKQAWCHAKIGEHELACRLYERAIRLEKANEEPNQDMLRSASKYLEQDCR</sequence>
<keyword evidence="1" id="KW-0677">Repeat</keyword>